<dbReference type="AlphaFoldDB" id="A0A914E623"/>
<name>A0A914E623_9BILA</name>
<protein>
    <submittedName>
        <fullName evidence="2">Uncharacterized protein</fullName>
    </submittedName>
</protein>
<organism evidence="1 2">
    <name type="scientific">Acrobeloides nanus</name>
    <dbReference type="NCBI Taxonomy" id="290746"/>
    <lineage>
        <taxon>Eukaryota</taxon>
        <taxon>Metazoa</taxon>
        <taxon>Ecdysozoa</taxon>
        <taxon>Nematoda</taxon>
        <taxon>Chromadorea</taxon>
        <taxon>Rhabditida</taxon>
        <taxon>Tylenchina</taxon>
        <taxon>Cephalobomorpha</taxon>
        <taxon>Cephaloboidea</taxon>
        <taxon>Cephalobidae</taxon>
        <taxon>Acrobeloides</taxon>
    </lineage>
</organism>
<sequence>METDFMQAPLPFNSAAYTELLRLATSLFQNDQENQPFNLATFPADAPTIQETRQPVGMCTICRVEEATVSHFNVDVSMYRCWYAQIK</sequence>
<proteinExistence type="predicted"/>
<reference evidence="2" key="1">
    <citation type="submission" date="2022-11" db="UniProtKB">
        <authorList>
            <consortium name="WormBaseParasite"/>
        </authorList>
    </citation>
    <scope>IDENTIFICATION</scope>
</reference>
<dbReference type="Proteomes" id="UP000887540">
    <property type="component" value="Unplaced"/>
</dbReference>
<accession>A0A914E623</accession>
<evidence type="ECO:0000313" key="2">
    <source>
        <dbReference type="WBParaSite" id="ACRNAN_scaffold5994.g20649.t1"/>
    </source>
</evidence>
<evidence type="ECO:0000313" key="1">
    <source>
        <dbReference type="Proteomes" id="UP000887540"/>
    </source>
</evidence>
<keyword evidence="1" id="KW-1185">Reference proteome</keyword>
<dbReference type="WBParaSite" id="ACRNAN_scaffold5994.g20649.t1">
    <property type="protein sequence ID" value="ACRNAN_scaffold5994.g20649.t1"/>
    <property type="gene ID" value="ACRNAN_scaffold5994.g20649"/>
</dbReference>